<dbReference type="EMBL" id="JABAGL010000008">
    <property type="protein sequence ID" value="NME85868.1"/>
    <property type="molecule type" value="Genomic_DNA"/>
</dbReference>
<protein>
    <submittedName>
        <fullName evidence="2">Uncharacterized protein</fullName>
    </submittedName>
</protein>
<evidence type="ECO:0000313" key="1">
    <source>
        <dbReference type="EMBL" id="NME85868.1"/>
    </source>
</evidence>
<dbReference type="OrthoDB" id="1044292at2"/>
<name>A0A380YS32_9BACE</name>
<dbReference type="AlphaFoldDB" id="A0A380YS32"/>
<proteinExistence type="predicted"/>
<dbReference type="Proteomes" id="UP000254424">
    <property type="component" value="Unassembled WGS sequence"/>
</dbReference>
<organism evidence="2 3">
    <name type="scientific">Bacteroides eggerthii</name>
    <dbReference type="NCBI Taxonomy" id="28111"/>
    <lineage>
        <taxon>Bacteria</taxon>
        <taxon>Pseudomonadati</taxon>
        <taxon>Bacteroidota</taxon>
        <taxon>Bacteroidia</taxon>
        <taxon>Bacteroidales</taxon>
        <taxon>Bacteroidaceae</taxon>
        <taxon>Bacteroides</taxon>
    </lineage>
</organism>
<evidence type="ECO:0000313" key="3">
    <source>
        <dbReference type="Proteomes" id="UP000254424"/>
    </source>
</evidence>
<sequence length="83" mass="9507">MAIYYFCKKGIEYNNTIIIIEIKMKTKLIESLDFTEEEYNEKTAGEDIASFNEFIDAVIAFVEQSGGTLEDAIVMANEAYYQL</sequence>
<dbReference type="RefSeq" id="WP_004290914.1">
    <property type="nucleotide sequence ID" value="NZ_CP069794.1"/>
</dbReference>
<evidence type="ECO:0000313" key="2">
    <source>
        <dbReference type="EMBL" id="SUV29262.1"/>
    </source>
</evidence>
<dbReference type="Proteomes" id="UP000520291">
    <property type="component" value="Unassembled WGS sequence"/>
</dbReference>
<reference evidence="1 4" key="2">
    <citation type="submission" date="2020-04" db="EMBL/GenBank/DDBJ databases">
        <authorList>
            <person name="Hitch T.C.A."/>
            <person name="Wylensek D."/>
            <person name="Clavel T."/>
        </authorList>
    </citation>
    <scope>NUCLEOTIDE SEQUENCE [LARGE SCALE GENOMIC DNA]</scope>
    <source>
        <strain evidence="1 4">WCA3-601-WT-5E</strain>
    </source>
</reference>
<reference evidence="2 3" key="1">
    <citation type="submission" date="2018-06" db="EMBL/GenBank/DDBJ databases">
        <authorList>
            <consortium name="Pathogen Informatics"/>
            <person name="Doyle S."/>
        </authorList>
    </citation>
    <scope>NUCLEOTIDE SEQUENCE [LARGE SCALE GENOMIC DNA]</scope>
    <source>
        <strain evidence="2 3">NCTC11155</strain>
    </source>
</reference>
<gene>
    <name evidence="1" type="ORF">HF841_07520</name>
    <name evidence="2" type="ORF">NCTC11155_01237</name>
</gene>
<dbReference type="EMBL" id="UFSX01000001">
    <property type="protein sequence ID" value="SUV29262.1"/>
    <property type="molecule type" value="Genomic_DNA"/>
</dbReference>
<evidence type="ECO:0000313" key="4">
    <source>
        <dbReference type="Proteomes" id="UP000520291"/>
    </source>
</evidence>
<accession>A0A380YS32</accession>